<dbReference type="PANTHER" id="PTHR11510">
    <property type="entry name" value="MYO-INOSITOL-1 PHOSPHATE SYNTHASE"/>
    <property type="match status" value="1"/>
</dbReference>
<evidence type="ECO:0000256" key="9">
    <source>
        <dbReference type="ARBA" id="ARBA00022516"/>
    </source>
</evidence>
<evidence type="ECO:0000256" key="16">
    <source>
        <dbReference type="ARBA" id="ARBA00070063"/>
    </source>
</evidence>
<keyword evidence="8" id="KW-0963">Cytoplasm</keyword>
<protein>
    <recommendedName>
        <fullName evidence="16">Inositol-3-phosphate synthase</fullName>
        <ecNumber evidence="7">5.5.1.4</ecNumber>
    </recommendedName>
</protein>
<evidence type="ECO:0000256" key="4">
    <source>
        <dbReference type="ARBA" id="ARBA00005117"/>
    </source>
</evidence>
<dbReference type="FunFam" id="3.40.50.720:FF:000069">
    <property type="entry name" value="Inositol-3-phosphate synthase 1"/>
    <property type="match status" value="1"/>
</dbReference>
<evidence type="ECO:0000256" key="3">
    <source>
        <dbReference type="ARBA" id="ARBA00004496"/>
    </source>
</evidence>
<comment type="pathway">
    <text evidence="4">Polyol metabolism; myo-inositol biosynthesis; myo-inositol from D-glucose 6-phosphate: step 1/2.</text>
</comment>
<keyword evidence="10" id="KW-0398">Inositol biosynthesis</keyword>
<accession>A0AAW1NNP1</accession>
<comment type="catalytic activity">
    <reaction evidence="1">
        <text>D-glucose 6-phosphate = 1D-myo-inositol 3-phosphate</text>
        <dbReference type="Rhea" id="RHEA:10716"/>
        <dbReference type="ChEBI" id="CHEBI:58401"/>
        <dbReference type="ChEBI" id="CHEBI:61548"/>
        <dbReference type="EC" id="5.5.1.4"/>
    </reaction>
</comment>
<evidence type="ECO:0000256" key="14">
    <source>
        <dbReference type="ARBA" id="ARBA00023235"/>
    </source>
</evidence>
<dbReference type="InterPro" id="IPR013021">
    <property type="entry name" value="Myo-inos-1-P_Synthase_GAPDH"/>
</dbReference>
<name>A0AAW1NNP1_9CHLO</name>
<dbReference type="EMBL" id="JALJOQ010000291">
    <property type="protein sequence ID" value="KAK9785778.1"/>
    <property type="molecule type" value="Genomic_DNA"/>
</dbReference>
<dbReference type="InterPro" id="IPR002587">
    <property type="entry name" value="Myo-inos-1-P_Synthase"/>
</dbReference>
<dbReference type="SUPFAM" id="SSF55347">
    <property type="entry name" value="Glyceraldehyde-3-phosphate dehydrogenase-like, C-terminal domain"/>
    <property type="match status" value="1"/>
</dbReference>
<comment type="cofactor">
    <cofactor evidence="2">
        <name>NAD(+)</name>
        <dbReference type="ChEBI" id="CHEBI:57540"/>
    </cofactor>
</comment>
<dbReference type="AlphaFoldDB" id="A0AAW1NNP1"/>
<evidence type="ECO:0000256" key="8">
    <source>
        <dbReference type="ARBA" id="ARBA00022490"/>
    </source>
</evidence>
<evidence type="ECO:0000313" key="18">
    <source>
        <dbReference type="EMBL" id="KAK9785778.1"/>
    </source>
</evidence>
<evidence type="ECO:0000256" key="10">
    <source>
        <dbReference type="ARBA" id="ARBA00022550"/>
    </source>
</evidence>
<reference evidence="18 19" key="1">
    <citation type="journal article" date="2024" name="Nat. Commun.">
        <title>Phylogenomics reveals the evolutionary origins of lichenization in chlorophyte algae.</title>
        <authorList>
            <person name="Puginier C."/>
            <person name="Libourel C."/>
            <person name="Otte J."/>
            <person name="Skaloud P."/>
            <person name="Haon M."/>
            <person name="Grisel S."/>
            <person name="Petersen M."/>
            <person name="Berrin J.G."/>
            <person name="Delaux P.M."/>
            <person name="Dal Grande F."/>
            <person name="Keller J."/>
        </authorList>
    </citation>
    <scope>NUCLEOTIDE SEQUENCE [LARGE SCALE GENOMIC DNA]</scope>
    <source>
        <strain evidence="18 19">SAG 2036</strain>
    </source>
</reference>
<organism evidence="18 19">
    <name type="scientific">Symbiochloris irregularis</name>
    <dbReference type="NCBI Taxonomy" id="706552"/>
    <lineage>
        <taxon>Eukaryota</taxon>
        <taxon>Viridiplantae</taxon>
        <taxon>Chlorophyta</taxon>
        <taxon>core chlorophytes</taxon>
        <taxon>Trebouxiophyceae</taxon>
        <taxon>Trebouxiales</taxon>
        <taxon>Trebouxiaceae</taxon>
        <taxon>Symbiochloris</taxon>
    </lineage>
</organism>
<dbReference type="SUPFAM" id="SSF51735">
    <property type="entry name" value="NAD(P)-binding Rossmann-fold domains"/>
    <property type="match status" value="1"/>
</dbReference>
<feature type="domain" description="Myo-inositol-1-phosphate synthase GAPDH-like" evidence="17">
    <location>
        <begin position="306"/>
        <end position="419"/>
    </location>
</feature>
<evidence type="ECO:0000256" key="2">
    <source>
        <dbReference type="ARBA" id="ARBA00001911"/>
    </source>
</evidence>
<evidence type="ECO:0000259" key="17">
    <source>
        <dbReference type="Pfam" id="PF01658"/>
    </source>
</evidence>
<sequence length="522" mass="56920">MLLDNFKVESPNVEYGDDSITSTYSYQSTDLQQKGDRWIARPTNTQYKFKTDTRVPKLGVMLVGWGGNNGTTVTAGILANKLGCTWMTKEGLKKPNYWGSLTQASTVRVGNFLGEEAYTPMSSLLPMVHPNDIVLGGWDISGLNMAEAMERAQVLDWELQRQLVPHMKDLEPLPGIYDADFIAANQDSRANNVIKGSRQHQVDTVRQNIRSFQADTGVDKVIVLWTANTERFGEVVEGVNDTADNFLAAIERDEPELAPSSLYAAACIQEGVPFINGSPQNTFVPGLIEMAVQRGVLIAGDDFKSGQTKLKSVLVDFLVGAGIKPTSIVSYNHLGNNDGMNLSAPQTFRSKEISKSNVVDDMVASNSILYAPGEHPDHVVVIKYVPYVRDSKRAMDEYMSELFMGGKSTIAIHNTCEDSLLASPIILDLVILAELLGRIQFHREGEAAQAQAAGSTAAARDLAGYQAMHPVASLLSYLTKAPLVPDGTPVINALARQRAALENVLRACVGLAPDNNMLLEFK</sequence>
<keyword evidence="12" id="KW-0443">Lipid metabolism</keyword>
<dbReference type="GO" id="GO:0004512">
    <property type="term" value="F:inositol-3-phosphate synthase activity"/>
    <property type="evidence" value="ECO:0007669"/>
    <property type="project" value="UniProtKB-EC"/>
</dbReference>
<comment type="caution">
    <text evidence="18">The sequence shown here is derived from an EMBL/GenBank/DDBJ whole genome shotgun (WGS) entry which is preliminary data.</text>
</comment>
<evidence type="ECO:0000313" key="19">
    <source>
        <dbReference type="Proteomes" id="UP001465755"/>
    </source>
</evidence>
<evidence type="ECO:0000256" key="13">
    <source>
        <dbReference type="ARBA" id="ARBA00023209"/>
    </source>
</evidence>
<dbReference type="InterPro" id="IPR036291">
    <property type="entry name" value="NAD(P)-bd_dom_sf"/>
</dbReference>
<comment type="similarity">
    <text evidence="5">Belongs to the myo-inositol 1-phosphate synthase family.</text>
</comment>
<evidence type="ECO:0000256" key="1">
    <source>
        <dbReference type="ARBA" id="ARBA00000113"/>
    </source>
</evidence>
<dbReference type="PIRSF" id="PIRSF015578">
    <property type="entry name" value="Myoinos-ppht_syn"/>
    <property type="match status" value="1"/>
</dbReference>
<evidence type="ECO:0000256" key="5">
    <source>
        <dbReference type="ARBA" id="ARBA00010813"/>
    </source>
</evidence>
<keyword evidence="11" id="KW-0520">NAD</keyword>
<dbReference type="Proteomes" id="UP001465755">
    <property type="component" value="Unassembled WGS sequence"/>
</dbReference>
<keyword evidence="19" id="KW-1185">Reference proteome</keyword>
<dbReference type="GO" id="GO:0005737">
    <property type="term" value="C:cytoplasm"/>
    <property type="evidence" value="ECO:0007669"/>
    <property type="project" value="UniProtKB-SubCell"/>
</dbReference>
<evidence type="ECO:0000256" key="7">
    <source>
        <dbReference type="ARBA" id="ARBA00012125"/>
    </source>
</evidence>
<dbReference type="EC" id="5.5.1.4" evidence="7"/>
<keyword evidence="13" id="KW-0594">Phospholipid biosynthesis</keyword>
<comment type="subcellular location">
    <subcellularLocation>
        <location evidence="3">Cytoplasm</location>
    </subcellularLocation>
</comment>
<evidence type="ECO:0000256" key="11">
    <source>
        <dbReference type="ARBA" id="ARBA00023027"/>
    </source>
</evidence>
<evidence type="ECO:0000256" key="12">
    <source>
        <dbReference type="ARBA" id="ARBA00023098"/>
    </source>
</evidence>
<keyword evidence="15" id="KW-1208">Phospholipid metabolism</keyword>
<gene>
    <name evidence="18" type="ORF">WJX73_003527</name>
</gene>
<dbReference type="Pfam" id="PF01658">
    <property type="entry name" value="Inos-1-P_synth"/>
    <property type="match status" value="1"/>
</dbReference>
<proteinExistence type="inferred from homology"/>
<keyword evidence="9" id="KW-0444">Lipid biosynthesis</keyword>
<dbReference type="FunFam" id="3.40.50.720:FF:000334">
    <property type="entry name" value="Inositol-3-phosphate synthase"/>
    <property type="match status" value="1"/>
</dbReference>
<dbReference type="FunFam" id="3.30.360.10:FF:000055">
    <property type="entry name" value="Putative myo-inositol-1-phosphate synthase"/>
    <property type="match status" value="1"/>
</dbReference>
<dbReference type="GO" id="GO:0008654">
    <property type="term" value="P:phospholipid biosynthetic process"/>
    <property type="evidence" value="ECO:0007669"/>
    <property type="project" value="UniProtKB-KW"/>
</dbReference>
<dbReference type="GO" id="GO:0006021">
    <property type="term" value="P:inositol biosynthetic process"/>
    <property type="evidence" value="ECO:0007669"/>
    <property type="project" value="UniProtKB-KW"/>
</dbReference>
<dbReference type="Gene3D" id="3.40.50.720">
    <property type="entry name" value="NAD(P)-binding Rossmann-like Domain"/>
    <property type="match status" value="2"/>
</dbReference>
<evidence type="ECO:0000256" key="6">
    <source>
        <dbReference type="ARBA" id="ARBA00011881"/>
    </source>
</evidence>
<dbReference type="Pfam" id="PF07994">
    <property type="entry name" value="NAD_binding_5"/>
    <property type="match status" value="1"/>
</dbReference>
<comment type="subunit">
    <text evidence="6">Homotetramer.</text>
</comment>
<keyword evidence="14" id="KW-0413">Isomerase</keyword>
<evidence type="ECO:0000256" key="15">
    <source>
        <dbReference type="ARBA" id="ARBA00023264"/>
    </source>
</evidence>